<feature type="signal peptide" evidence="1">
    <location>
        <begin position="1"/>
        <end position="22"/>
    </location>
</feature>
<dbReference type="Proteomes" id="UP001244242">
    <property type="component" value="Unassembled WGS sequence"/>
</dbReference>
<dbReference type="GO" id="GO:0016787">
    <property type="term" value="F:hydrolase activity"/>
    <property type="evidence" value="ECO:0007669"/>
    <property type="project" value="UniProtKB-KW"/>
</dbReference>
<keyword evidence="2" id="KW-0378">Hydrolase</keyword>
<keyword evidence="1" id="KW-0732">Signal</keyword>
<gene>
    <name evidence="2" type="ORF">QLQ84_03540</name>
</gene>
<evidence type="ECO:0000313" key="2">
    <source>
        <dbReference type="EMBL" id="MDI5932853.1"/>
    </source>
</evidence>
<evidence type="ECO:0000256" key="1">
    <source>
        <dbReference type="SAM" id="SignalP"/>
    </source>
</evidence>
<protein>
    <submittedName>
        <fullName evidence="2">Alpha/beta hydrolase-fold protein</fullName>
    </submittedName>
</protein>
<evidence type="ECO:0000313" key="3">
    <source>
        <dbReference type="Proteomes" id="UP001244242"/>
    </source>
</evidence>
<feature type="chain" id="PRO_5045570434" evidence="1">
    <location>
        <begin position="23"/>
        <end position="297"/>
    </location>
</feature>
<keyword evidence="3" id="KW-1185">Reference proteome</keyword>
<reference evidence="2 3" key="1">
    <citation type="submission" date="2023-04" db="EMBL/GenBank/DDBJ databases">
        <title>Halomonas strains isolated from rhizosphere soil.</title>
        <authorList>
            <person name="Xu L."/>
            <person name="Sun J.-Q."/>
        </authorList>
    </citation>
    <scope>NUCLEOTIDE SEQUENCE [LARGE SCALE GENOMIC DNA]</scope>
    <source>
        <strain evidence="2 3">LN1S58</strain>
    </source>
</reference>
<dbReference type="EMBL" id="JASCQO010000017">
    <property type="protein sequence ID" value="MDI5932853.1"/>
    <property type="molecule type" value="Genomic_DNA"/>
</dbReference>
<name>A0ABT6VIN2_9GAMM</name>
<sequence length="297" mass="33160">MKEGLRCCAMLLLIMLAGQALAGQVTHHRFHSETLGRDYPYTLYLPDGFHESGLEYPALYLLHGSFGDDQDWVNRGALKAVADRLIRQGRIPPTVIVMPGSQSWWIDGHNEKARSAFLDDLLPHVEALWRVVPEREWRAVAGLSAGGYGTVNFILERPELFAAGAALSPASYHPVPPANSTAREHAAFLTPEGRFDADLWQRLNYPAYLDSYLDQEYVVPLYLSAGSHDAFDAVHHARKLQLALEEHQPGQVPLEVFRGGHTWRVWRASLPGALAFLFRYLQPPRPLGDATHAMPAP</sequence>
<dbReference type="InterPro" id="IPR000801">
    <property type="entry name" value="Esterase-like"/>
</dbReference>
<comment type="caution">
    <text evidence="2">The sequence shown here is derived from an EMBL/GenBank/DDBJ whole genome shotgun (WGS) entry which is preliminary data.</text>
</comment>
<dbReference type="Gene3D" id="3.40.50.1820">
    <property type="entry name" value="alpha/beta hydrolase"/>
    <property type="match status" value="1"/>
</dbReference>
<dbReference type="Pfam" id="PF00756">
    <property type="entry name" value="Esterase"/>
    <property type="match status" value="1"/>
</dbReference>
<proteinExistence type="predicted"/>
<dbReference type="PANTHER" id="PTHR48098">
    <property type="entry name" value="ENTEROCHELIN ESTERASE-RELATED"/>
    <property type="match status" value="1"/>
</dbReference>
<dbReference type="PANTHER" id="PTHR48098:SF1">
    <property type="entry name" value="DIACYLGLYCEROL ACYLTRANSFERASE_MYCOLYLTRANSFERASE AG85A"/>
    <property type="match status" value="1"/>
</dbReference>
<dbReference type="InterPro" id="IPR029058">
    <property type="entry name" value="AB_hydrolase_fold"/>
</dbReference>
<dbReference type="InterPro" id="IPR050583">
    <property type="entry name" value="Mycobacterial_A85_antigen"/>
</dbReference>
<accession>A0ABT6VIN2</accession>
<dbReference type="RefSeq" id="WP_282720383.1">
    <property type="nucleotide sequence ID" value="NZ_JASCQO010000017.1"/>
</dbReference>
<organism evidence="2 3">
    <name type="scientific">Halomonas kalidii</name>
    <dbReference type="NCBI Taxonomy" id="3043293"/>
    <lineage>
        <taxon>Bacteria</taxon>
        <taxon>Pseudomonadati</taxon>
        <taxon>Pseudomonadota</taxon>
        <taxon>Gammaproteobacteria</taxon>
        <taxon>Oceanospirillales</taxon>
        <taxon>Halomonadaceae</taxon>
        <taxon>Halomonas</taxon>
    </lineage>
</organism>
<dbReference type="SUPFAM" id="SSF53474">
    <property type="entry name" value="alpha/beta-Hydrolases"/>
    <property type="match status" value="1"/>
</dbReference>